<dbReference type="AlphaFoldDB" id="A0A319CKW7"/>
<gene>
    <name evidence="2" type="ORF">BO88DRAFT_54376</name>
</gene>
<reference evidence="2" key="1">
    <citation type="submission" date="2016-12" db="EMBL/GenBank/DDBJ databases">
        <title>The genomes of Aspergillus section Nigri reveals drivers in fungal speciation.</title>
        <authorList>
            <consortium name="DOE Joint Genome Institute"/>
            <person name="Vesth T.C."/>
            <person name="Nybo J."/>
            <person name="Theobald S."/>
            <person name="Brandl J."/>
            <person name="Frisvad J.C."/>
            <person name="Nielsen K.F."/>
            <person name="Lyhne E.K."/>
            <person name="Kogle M.E."/>
            <person name="Kuo A."/>
            <person name="Riley R."/>
            <person name="Clum A."/>
            <person name="Nolan M."/>
            <person name="Lipzen A."/>
            <person name="Salamov A."/>
            <person name="Henrissat B."/>
            <person name="Wiebenga A."/>
            <person name="De Vries R.P."/>
            <person name="Grigoriev I.V."/>
            <person name="Mortensen U.H."/>
            <person name="Andersen M.R."/>
            <person name="Baker S.E."/>
        </authorList>
    </citation>
    <scope>NUCLEOTIDE SEQUENCE [LARGE SCALE GENOMIC DNA]</scope>
    <source>
        <strain evidence="2">CBS 113365</strain>
    </source>
</reference>
<evidence type="ECO:0000256" key="1">
    <source>
        <dbReference type="SAM" id="Phobius"/>
    </source>
</evidence>
<sequence>MYSLIFGGGQPSIARDQTNTSVFSKLQRATFPVRKPTFFFFRLPPFYYFLIFRFSDFLFSLIFFFTSFNFLQLGLVLAGSSSSHLIESSLSLVR</sequence>
<dbReference type="RefSeq" id="XP_025562736.1">
    <property type="nucleotide sequence ID" value="XM_025712954.1"/>
</dbReference>
<keyword evidence="3" id="KW-1185">Reference proteome</keyword>
<keyword evidence="1" id="KW-0472">Membrane</keyword>
<name>A0A319CKW7_ASPVC</name>
<evidence type="ECO:0000313" key="2">
    <source>
        <dbReference type="EMBL" id="PYH68942.1"/>
    </source>
</evidence>
<protein>
    <submittedName>
        <fullName evidence="2">Uncharacterized protein</fullName>
    </submittedName>
</protein>
<accession>A0A319CKW7</accession>
<evidence type="ECO:0000313" key="3">
    <source>
        <dbReference type="Proteomes" id="UP000248405"/>
    </source>
</evidence>
<keyword evidence="1" id="KW-1133">Transmembrane helix</keyword>
<dbReference type="Proteomes" id="UP000248405">
    <property type="component" value="Unassembled WGS sequence"/>
</dbReference>
<feature type="transmembrane region" description="Helical" evidence="1">
    <location>
        <begin position="46"/>
        <end position="71"/>
    </location>
</feature>
<dbReference type="EMBL" id="KZ821625">
    <property type="protein sequence ID" value="PYH68942.1"/>
    <property type="molecule type" value="Genomic_DNA"/>
</dbReference>
<proteinExistence type="predicted"/>
<keyword evidence="1" id="KW-0812">Transmembrane</keyword>
<dbReference type="GeneID" id="37217546"/>
<organism evidence="2 3">
    <name type="scientific">Aspergillus vadensis (strain CBS 113365 / IMI 142717 / IBT 24658)</name>
    <dbReference type="NCBI Taxonomy" id="1448311"/>
    <lineage>
        <taxon>Eukaryota</taxon>
        <taxon>Fungi</taxon>
        <taxon>Dikarya</taxon>
        <taxon>Ascomycota</taxon>
        <taxon>Pezizomycotina</taxon>
        <taxon>Eurotiomycetes</taxon>
        <taxon>Eurotiomycetidae</taxon>
        <taxon>Eurotiales</taxon>
        <taxon>Aspergillaceae</taxon>
        <taxon>Aspergillus</taxon>
        <taxon>Aspergillus subgen. Circumdati</taxon>
    </lineage>
</organism>